<comment type="caution">
    <text evidence="7">The sequence shown here is derived from an EMBL/GenBank/DDBJ whole genome shotgun (WGS) entry which is preliminary data.</text>
</comment>
<feature type="transmembrane region" description="Helical" evidence="5">
    <location>
        <begin position="47"/>
        <end position="67"/>
    </location>
</feature>
<dbReference type="STRING" id="1150600.ADIARSV_3008"/>
<feature type="transmembrane region" description="Helical" evidence="5">
    <location>
        <begin position="271"/>
        <end position="296"/>
    </location>
</feature>
<comment type="subcellular location">
    <subcellularLocation>
        <location evidence="1">Membrane</location>
        <topology evidence="1">Multi-pass membrane protein</topology>
    </subcellularLocation>
</comment>
<organism evidence="7 8">
    <name type="scientific">Arcticibacter svalbardensis MN12-7</name>
    <dbReference type="NCBI Taxonomy" id="1150600"/>
    <lineage>
        <taxon>Bacteria</taxon>
        <taxon>Pseudomonadati</taxon>
        <taxon>Bacteroidota</taxon>
        <taxon>Sphingobacteriia</taxon>
        <taxon>Sphingobacteriales</taxon>
        <taxon>Sphingobacteriaceae</taxon>
        <taxon>Arcticibacter</taxon>
    </lineage>
</organism>
<feature type="domain" description="Integral membrane bound transporter" evidence="6">
    <location>
        <begin position="227"/>
        <end position="354"/>
    </location>
</feature>
<evidence type="ECO:0000313" key="7">
    <source>
        <dbReference type="EMBL" id="EOR93871.1"/>
    </source>
</evidence>
<keyword evidence="4 5" id="KW-0472">Membrane</keyword>
<name>R9GQ67_9SPHI</name>
<dbReference type="AlphaFoldDB" id="R9GQ67"/>
<feature type="transmembrane region" description="Helical" evidence="5">
    <location>
        <begin position="122"/>
        <end position="141"/>
    </location>
</feature>
<evidence type="ECO:0000256" key="2">
    <source>
        <dbReference type="ARBA" id="ARBA00022692"/>
    </source>
</evidence>
<feature type="transmembrane region" description="Helical" evidence="5">
    <location>
        <begin position="308"/>
        <end position="330"/>
    </location>
</feature>
<sequence>MYQHRTHTAKYEQCIPDNVTSHMPEDFKTILIRELNLLFTLKKTERLWHIPVLASLCTGLPLLIGYYTGHIDFGVLSCLGGLVILYMPSTNLENRMLTLMLCSFGFIISFAVGISFSFNPYLSAGILGLFAFGLNWVTSYFKMHPPGSFFFIMIASMASCMPFDLVSVPTKIGLIAAGTILACVLAFFYSLYITKKLHKQVLKPSIRKQDYANLTESAIIGIFITLSLLVGHYFNFDNPYWIPVSCCAIMQGVSVTHVWQRSIHRITGTLIGIGFTWILIQFNFSLLEICIIILILQFIIEMLVVRHYGLAAIFFTPLSIFLAELGRGVVVFNSNGLVQARALDIVIGSLIGILGGMVLHNRYIQQKTIRQIRLTRVGLLRK</sequence>
<feature type="transmembrane region" description="Helical" evidence="5">
    <location>
        <begin position="96"/>
        <end position="116"/>
    </location>
</feature>
<evidence type="ECO:0000256" key="1">
    <source>
        <dbReference type="ARBA" id="ARBA00004141"/>
    </source>
</evidence>
<feature type="transmembrane region" description="Helical" evidence="5">
    <location>
        <begin position="73"/>
        <end position="89"/>
    </location>
</feature>
<evidence type="ECO:0000313" key="8">
    <source>
        <dbReference type="Proteomes" id="UP000014174"/>
    </source>
</evidence>
<dbReference type="eggNOG" id="COG1289">
    <property type="taxonomic scope" value="Bacteria"/>
</dbReference>
<reference evidence="7 8" key="1">
    <citation type="journal article" date="2013" name="Genome Announc.">
        <title>Draft Genome Sequence of Arcticibacter svalbardensis Strain MN12-7T, a Member of the Family Sphingobacteriaceae Isolated from an Arctic Soil Sample.</title>
        <authorList>
            <person name="Shivaji S."/>
            <person name="Ara S."/>
            <person name="Prasad S."/>
            <person name="Manasa B.P."/>
            <person name="Begum Z."/>
            <person name="Singh A."/>
            <person name="Kumar Pinnaka A."/>
        </authorList>
    </citation>
    <scope>NUCLEOTIDE SEQUENCE [LARGE SCALE GENOMIC DNA]</scope>
    <source>
        <strain evidence="7 8">MN12-7</strain>
    </source>
</reference>
<evidence type="ECO:0000256" key="3">
    <source>
        <dbReference type="ARBA" id="ARBA00022989"/>
    </source>
</evidence>
<feature type="transmembrane region" description="Helical" evidence="5">
    <location>
        <begin position="148"/>
        <end position="166"/>
    </location>
</feature>
<keyword evidence="3 5" id="KW-1133">Transmembrane helix</keyword>
<dbReference type="Proteomes" id="UP000014174">
    <property type="component" value="Unassembled WGS sequence"/>
</dbReference>
<feature type="transmembrane region" description="Helical" evidence="5">
    <location>
        <begin position="342"/>
        <end position="360"/>
    </location>
</feature>
<keyword evidence="2 5" id="KW-0812">Transmembrane</keyword>
<keyword evidence="8" id="KW-1185">Reference proteome</keyword>
<accession>R9GQ67</accession>
<dbReference type="Pfam" id="PF13515">
    <property type="entry name" value="FUSC_2"/>
    <property type="match status" value="1"/>
</dbReference>
<evidence type="ECO:0000259" key="6">
    <source>
        <dbReference type="Pfam" id="PF13515"/>
    </source>
</evidence>
<dbReference type="PATRIC" id="fig|1150600.3.peg.2978"/>
<feature type="transmembrane region" description="Helical" evidence="5">
    <location>
        <begin position="214"/>
        <end position="234"/>
    </location>
</feature>
<protein>
    <recommendedName>
        <fullName evidence="6">Integral membrane bound transporter domain-containing protein</fullName>
    </recommendedName>
</protein>
<dbReference type="EMBL" id="AQPN01000103">
    <property type="protein sequence ID" value="EOR93871.1"/>
    <property type="molecule type" value="Genomic_DNA"/>
</dbReference>
<evidence type="ECO:0000256" key="4">
    <source>
        <dbReference type="ARBA" id="ARBA00023136"/>
    </source>
</evidence>
<proteinExistence type="predicted"/>
<evidence type="ECO:0000256" key="5">
    <source>
        <dbReference type="SAM" id="Phobius"/>
    </source>
</evidence>
<dbReference type="InterPro" id="IPR049453">
    <property type="entry name" value="Memb_transporter_dom"/>
</dbReference>
<feature type="transmembrane region" description="Helical" evidence="5">
    <location>
        <begin position="172"/>
        <end position="193"/>
    </location>
</feature>
<gene>
    <name evidence="7" type="ORF">ADIARSV_3008</name>
</gene>
<dbReference type="GO" id="GO:0016020">
    <property type="term" value="C:membrane"/>
    <property type="evidence" value="ECO:0007669"/>
    <property type="project" value="UniProtKB-SubCell"/>
</dbReference>